<name>A0AAV6TZB4_9ARAC</name>
<feature type="compositionally biased region" description="Polar residues" evidence="1">
    <location>
        <begin position="25"/>
        <end position="40"/>
    </location>
</feature>
<evidence type="ECO:0000256" key="1">
    <source>
        <dbReference type="SAM" id="MobiDB-lite"/>
    </source>
</evidence>
<proteinExistence type="predicted"/>
<comment type="caution">
    <text evidence="2">The sequence shown here is derived from an EMBL/GenBank/DDBJ whole genome shotgun (WGS) entry which is preliminary data.</text>
</comment>
<evidence type="ECO:0000313" key="3">
    <source>
        <dbReference type="Proteomes" id="UP000827092"/>
    </source>
</evidence>
<accession>A0AAV6TZB4</accession>
<feature type="region of interest" description="Disordered" evidence="1">
    <location>
        <begin position="25"/>
        <end position="83"/>
    </location>
</feature>
<reference evidence="2 3" key="1">
    <citation type="journal article" date="2022" name="Nat. Ecol. Evol.">
        <title>A masculinizing supergene underlies an exaggerated male reproductive morph in a spider.</title>
        <authorList>
            <person name="Hendrickx F."/>
            <person name="De Corte Z."/>
            <person name="Sonet G."/>
            <person name="Van Belleghem S.M."/>
            <person name="Kostlbacher S."/>
            <person name="Vangestel C."/>
        </authorList>
    </citation>
    <scope>NUCLEOTIDE SEQUENCE [LARGE SCALE GENOMIC DNA]</scope>
    <source>
        <strain evidence="2">W744_W776</strain>
    </source>
</reference>
<gene>
    <name evidence="2" type="ORF">JTE90_025899</name>
</gene>
<protein>
    <submittedName>
        <fullName evidence="2">Uncharacterized protein</fullName>
    </submittedName>
</protein>
<dbReference type="AlphaFoldDB" id="A0AAV6TZB4"/>
<feature type="compositionally biased region" description="Polar residues" evidence="1">
    <location>
        <begin position="61"/>
        <end position="83"/>
    </location>
</feature>
<keyword evidence="3" id="KW-1185">Reference proteome</keyword>
<dbReference type="Proteomes" id="UP000827092">
    <property type="component" value="Unassembled WGS sequence"/>
</dbReference>
<evidence type="ECO:0000313" key="2">
    <source>
        <dbReference type="EMBL" id="KAG8177126.1"/>
    </source>
</evidence>
<feature type="compositionally biased region" description="Low complexity" evidence="1">
    <location>
        <begin position="41"/>
        <end position="56"/>
    </location>
</feature>
<dbReference type="EMBL" id="JAFNEN010000816">
    <property type="protein sequence ID" value="KAG8177126.1"/>
    <property type="molecule type" value="Genomic_DNA"/>
</dbReference>
<organism evidence="2 3">
    <name type="scientific">Oedothorax gibbosus</name>
    <dbReference type="NCBI Taxonomy" id="931172"/>
    <lineage>
        <taxon>Eukaryota</taxon>
        <taxon>Metazoa</taxon>
        <taxon>Ecdysozoa</taxon>
        <taxon>Arthropoda</taxon>
        <taxon>Chelicerata</taxon>
        <taxon>Arachnida</taxon>
        <taxon>Araneae</taxon>
        <taxon>Araneomorphae</taxon>
        <taxon>Entelegynae</taxon>
        <taxon>Araneoidea</taxon>
        <taxon>Linyphiidae</taxon>
        <taxon>Erigoninae</taxon>
        <taxon>Oedothorax</taxon>
    </lineage>
</organism>
<sequence length="147" mass="16952">MEGHRLQPDKEFLCHACYVKEKKPQLTTQEPVTQQDQRTLPQPSNCPLSSPSPSRSHSQEETNPTKGNFTTAPSIQPLEDNSSPNTLLEDFWTIQLRSLRYNGKVGVWKGAASCQIRVWYLFRNIFCLQDNCVVYYHRSYGYILDVL</sequence>